<evidence type="ECO:0000256" key="1">
    <source>
        <dbReference type="SAM" id="MobiDB-lite"/>
    </source>
</evidence>
<dbReference type="AlphaFoldDB" id="A0A6G7VGG9"/>
<organism evidence="3 4">
    <name type="scientific">Caldichromatium japonicum</name>
    <dbReference type="NCBI Taxonomy" id="2699430"/>
    <lineage>
        <taxon>Bacteria</taxon>
        <taxon>Pseudomonadati</taxon>
        <taxon>Pseudomonadota</taxon>
        <taxon>Gammaproteobacteria</taxon>
        <taxon>Chromatiales</taxon>
        <taxon>Chromatiaceae</taxon>
        <taxon>Caldichromatium</taxon>
    </lineage>
</organism>
<proteinExistence type="predicted"/>
<dbReference type="KEGG" id="cjap:GWK36_04680"/>
<feature type="domain" description="Lcl C-terminal" evidence="2">
    <location>
        <begin position="32"/>
        <end position="155"/>
    </location>
</feature>
<feature type="compositionally biased region" description="Basic and acidic residues" evidence="1">
    <location>
        <begin position="172"/>
        <end position="184"/>
    </location>
</feature>
<dbReference type="Proteomes" id="UP000502699">
    <property type="component" value="Chromosome"/>
</dbReference>
<name>A0A6G7VGG9_9GAMM</name>
<sequence>MLLNGGLIRAQECTEGTGAPIPDPRYLPLQDGTVYDGHTGLMWKQCPEGTGGIGCAMGEALRLRFKDADALAHESRFAGHADWRLPTRVELRSLLRRGCYGMVIDSVTFPRTPPGRFWTADPAGFYPDSAWTLDFRTGHLGYGMPRDLGYIRLVRDAPGCTPGRPATCLPYPDREAEPHDRTEGEGDGASVETPASPLRSLDVK</sequence>
<dbReference type="EMBL" id="CP048029">
    <property type="protein sequence ID" value="QIK39111.1"/>
    <property type="molecule type" value="Genomic_DNA"/>
</dbReference>
<dbReference type="PANTHER" id="PTHR35812">
    <property type="entry name" value="LIPOPROTEIN"/>
    <property type="match status" value="1"/>
</dbReference>
<protein>
    <submittedName>
        <fullName evidence="3">DUF1566 domain-containing protein</fullName>
    </submittedName>
</protein>
<evidence type="ECO:0000313" key="4">
    <source>
        <dbReference type="Proteomes" id="UP000502699"/>
    </source>
</evidence>
<feature type="region of interest" description="Disordered" evidence="1">
    <location>
        <begin position="164"/>
        <end position="204"/>
    </location>
</feature>
<accession>A0A6G7VGG9</accession>
<reference evidence="4" key="1">
    <citation type="submission" date="2020-01" db="EMBL/GenBank/DDBJ databases">
        <title>Caldichromatium gen. nov., sp. nov., a thermophilic purple sulfur bacterium member of the family Chromatiaceae isolated from Nakabusa hot spring, Japan.</title>
        <authorList>
            <person name="Saini M.K."/>
            <person name="Hanada S."/>
            <person name="Tank M."/>
        </authorList>
    </citation>
    <scope>NUCLEOTIDE SEQUENCE [LARGE SCALE GENOMIC DNA]</scope>
    <source>
        <strain evidence="4">No.7</strain>
    </source>
</reference>
<keyword evidence="4" id="KW-1185">Reference proteome</keyword>
<dbReference type="PANTHER" id="PTHR35812:SF1">
    <property type="entry name" value="LIPOPROTEIN"/>
    <property type="match status" value="1"/>
</dbReference>
<gene>
    <name evidence="3" type="ORF">GWK36_04680</name>
</gene>
<dbReference type="InterPro" id="IPR011460">
    <property type="entry name" value="Lcl_C"/>
</dbReference>
<evidence type="ECO:0000259" key="2">
    <source>
        <dbReference type="Pfam" id="PF07603"/>
    </source>
</evidence>
<evidence type="ECO:0000313" key="3">
    <source>
        <dbReference type="EMBL" id="QIK39111.1"/>
    </source>
</evidence>
<dbReference type="Pfam" id="PF07603">
    <property type="entry name" value="Lcl_C"/>
    <property type="match status" value="1"/>
</dbReference>